<dbReference type="GO" id="GO:0006433">
    <property type="term" value="P:prolyl-tRNA aminoacylation"/>
    <property type="evidence" value="ECO:0007669"/>
    <property type="project" value="InterPro"/>
</dbReference>
<dbReference type="GO" id="GO:0004827">
    <property type="term" value="F:proline-tRNA ligase activity"/>
    <property type="evidence" value="ECO:0007669"/>
    <property type="project" value="UniProtKB-EC"/>
</dbReference>
<sequence length="265" mass="29982">MFEIIYEDPETQEKKYVYQNSWGITTRTIGVMIMIHADNQGLVLPPRVASIQIVIVPCGITANLTDDARNNLQVSCSQLEEEMKNAGIKVKGDYRSNYSPGWKFNHWELKGVPIRVELGPKDIEKKQIVAVRRDSGEKITLPRNGVVNKLGELLDDIQNSLYRKAYEDLEGHKILLTDWSQFGPNLDNKKIILAPFCGDEECEDKIKADSARDDTEAAEQGAPSMGAKSLCIPLEQPAPIKENDKCIHPECKRRPQFYTLFGRSY</sequence>
<keyword evidence="4" id="KW-0067">ATP-binding</keyword>
<dbReference type="InterPro" id="IPR036621">
    <property type="entry name" value="Anticodon-bd_dom_sf"/>
</dbReference>
<proteinExistence type="predicted"/>
<dbReference type="Pfam" id="PF09180">
    <property type="entry name" value="ProRS-C_1"/>
    <property type="match status" value="1"/>
</dbReference>
<reference evidence="8 9" key="1">
    <citation type="journal article" date="2023" name="Insect Mol. Biol.">
        <title>Genome sequencing provides insights into the evolution of gene families encoding plant cell wall-degrading enzymes in longhorned beetles.</title>
        <authorList>
            <person name="Shin N.R."/>
            <person name="Okamura Y."/>
            <person name="Kirsch R."/>
            <person name="Pauchet Y."/>
        </authorList>
    </citation>
    <scope>NUCLEOTIDE SEQUENCE [LARGE SCALE GENOMIC DNA]</scope>
    <source>
        <strain evidence="8">EAD_L_NR</strain>
    </source>
</reference>
<dbReference type="CDD" id="cd00862">
    <property type="entry name" value="ProRS_anticodon_zinc"/>
    <property type="match status" value="1"/>
</dbReference>
<dbReference type="FunFam" id="3.40.50.800:FF:000005">
    <property type="entry name" value="bifunctional glutamate/proline--tRNA ligase"/>
    <property type="match status" value="1"/>
</dbReference>
<dbReference type="InterPro" id="IPR017449">
    <property type="entry name" value="Pro-tRNA_synth_II"/>
</dbReference>
<keyword evidence="9" id="KW-1185">Reference proteome</keyword>
<dbReference type="Gene3D" id="3.40.50.800">
    <property type="entry name" value="Anticodon-binding domain"/>
    <property type="match status" value="1"/>
</dbReference>
<evidence type="ECO:0000259" key="7">
    <source>
        <dbReference type="SMART" id="SM00946"/>
    </source>
</evidence>
<organism evidence="8 9">
    <name type="scientific">Exocentrus adspersus</name>
    <dbReference type="NCBI Taxonomy" id="1586481"/>
    <lineage>
        <taxon>Eukaryota</taxon>
        <taxon>Metazoa</taxon>
        <taxon>Ecdysozoa</taxon>
        <taxon>Arthropoda</taxon>
        <taxon>Hexapoda</taxon>
        <taxon>Insecta</taxon>
        <taxon>Pterygota</taxon>
        <taxon>Neoptera</taxon>
        <taxon>Endopterygota</taxon>
        <taxon>Coleoptera</taxon>
        <taxon>Polyphaga</taxon>
        <taxon>Cucujiformia</taxon>
        <taxon>Chrysomeloidea</taxon>
        <taxon>Cerambycidae</taxon>
        <taxon>Lamiinae</taxon>
        <taxon>Acanthocinini</taxon>
        <taxon>Exocentrus</taxon>
    </lineage>
</organism>
<evidence type="ECO:0000256" key="3">
    <source>
        <dbReference type="ARBA" id="ARBA00022741"/>
    </source>
</evidence>
<evidence type="ECO:0000256" key="2">
    <source>
        <dbReference type="ARBA" id="ARBA00022598"/>
    </source>
</evidence>
<keyword evidence="2" id="KW-0436">Ligase</keyword>
<dbReference type="InterPro" id="IPR016061">
    <property type="entry name" value="Pro-tRNA_ligase_II_C"/>
</dbReference>
<dbReference type="Pfam" id="PF03129">
    <property type="entry name" value="HGTP_anticodon"/>
    <property type="match status" value="1"/>
</dbReference>
<gene>
    <name evidence="8" type="ORF">NQ315_009698</name>
</gene>
<dbReference type="SUPFAM" id="SSF55681">
    <property type="entry name" value="Class II aaRS and biotin synthetases"/>
    <property type="match status" value="1"/>
</dbReference>
<dbReference type="AlphaFoldDB" id="A0AAV8WHB8"/>
<accession>A0AAV8WHB8</accession>
<keyword evidence="6" id="KW-0030">Aminoacyl-tRNA synthetase</keyword>
<keyword evidence="3" id="KW-0547">Nucleotide-binding</keyword>
<dbReference type="InterPro" id="IPR004499">
    <property type="entry name" value="Pro-tRNA-ligase_IIa_arc-type"/>
</dbReference>
<dbReference type="GO" id="GO:0005524">
    <property type="term" value="F:ATP binding"/>
    <property type="evidence" value="ECO:0007669"/>
    <property type="project" value="UniProtKB-KW"/>
</dbReference>
<dbReference type="EC" id="6.1.1.15" evidence="1"/>
<dbReference type="FunFam" id="3.30.110.30:FF:000001">
    <property type="entry name" value="Bifunctional glutamate/proline--tRNA ligase"/>
    <property type="match status" value="1"/>
</dbReference>
<dbReference type="Proteomes" id="UP001159042">
    <property type="component" value="Unassembled WGS sequence"/>
</dbReference>
<dbReference type="SUPFAM" id="SSF64586">
    <property type="entry name" value="C-terminal domain of ProRS"/>
    <property type="match status" value="1"/>
</dbReference>
<dbReference type="InterPro" id="IPR004154">
    <property type="entry name" value="Anticodon-bd"/>
</dbReference>
<dbReference type="PANTHER" id="PTHR43382">
    <property type="entry name" value="PROLYL-TRNA SYNTHETASE"/>
    <property type="match status" value="1"/>
</dbReference>
<name>A0AAV8WHB8_9CUCU</name>
<evidence type="ECO:0000256" key="5">
    <source>
        <dbReference type="ARBA" id="ARBA00022917"/>
    </source>
</evidence>
<evidence type="ECO:0000256" key="4">
    <source>
        <dbReference type="ARBA" id="ARBA00022840"/>
    </source>
</evidence>
<dbReference type="PANTHER" id="PTHR43382:SF2">
    <property type="entry name" value="BIFUNCTIONAL GLUTAMATE_PROLINE--TRNA LIGASE"/>
    <property type="match status" value="1"/>
</dbReference>
<dbReference type="Gene3D" id="3.30.110.30">
    <property type="entry name" value="C-terminal domain of ProRS"/>
    <property type="match status" value="1"/>
</dbReference>
<dbReference type="GO" id="GO:0017101">
    <property type="term" value="C:aminoacyl-tRNA synthetase multienzyme complex"/>
    <property type="evidence" value="ECO:0007669"/>
    <property type="project" value="TreeGrafter"/>
</dbReference>
<evidence type="ECO:0000313" key="9">
    <source>
        <dbReference type="Proteomes" id="UP001159042"/>
    </source>
</evidence>
<evidence type="ECO:0000256" key="1">
    <source>
        <dbReference type="ARBA" id="ARBA00012831"/>
    </source>
</evidence>
<dbReference type="Gene3D" id="3.30.930.10">
    <property type="entry name" value="Bira Bifunctional Protein, Domain 2"/>
    <property type="match status" value="1"/>
</dbReference>
<dbReference type="EMBL" id="JANEYG010000001">
    <property type="protein sequence ID" value="KAJ8925846.1"/>
    <property type="molecule type" value="Genomic_DNA"/>
</dbReference>
<comment type="caution">
    <text evidence="8">The sequence shown here is derived from an EMBL/GenBank/DDBJ whole genome shotgun (WGS) entry which is preliminary data.</text>
</comment>
<dbReference type="SMART" id="SM00946">
    <property type="entry name" value="ProRS-C_1"/>
    <property type="match status" value="1"/>
</dbReference>
<protein>
    <recommendedName>
        <fullName evidence="1">proline--tRNA ligase</fullName>
        <ecNumber evidence="1">6.1.1.15</ecNumber>
    </recommendedName>
</protein>
<feature type="domain" description="Proline-tRNA ligase class II C-terminal" evidence="7">
    <location>
        <begin position="179"/>
        <end position="265"/>
    </location>
</feature>
<evidence type="ECO:0000313" key="8">
    <source>
        <dbReference type="EMBL" id="KAJ8925846.1"/>
    </source>
</evidence>
<keyword evidence="5" id="KW-0648">Protein biosynthesis</keyword>
<dbReference type="GO" id="GO:0005737">
    <property type="term" value="C:cytoplasm"/>
    <property type="evidence" value="ECO:0007669"/>
    <property type="project" value="InterPro"/>
</dbReference>
<dbReference type="SUPFAM" id="SSF52954">
    <property type="entry name" value="Class II aaRS ABD-related"/>
    <property type="match status" value="1"/>
</dbReference>
<dbReference type="InterPro" id="IPR045864">
    <property type="entry name" value="aa-tRNA-synth_II/BPL/LPL"/>
</dbReference>
<evidence type="ECO:0000256" key="6">
    <source>
        <dbReference type="ARBA" id="ARBA00023146"/>
    </source>
</evidence>